<comment type="caution">
    <text evidence="3">The sequence shown here is derived from an EMBL/GenBank/DDBJ whole genome shotgun (WGS) entry which is preliminary data.</text>
</comment>
<evidence type="ECO:0000256" key="1">
    <source>
        <dbReference type="SAM" id="MobiDB-lite"/>
    </source>
</evidence>
<keyword evidence="2" id="KW-0472">Membrane</keyword>
<feature type="transmembrane region" description="Helical" evidence="2">
    <location>
        <begin position="204"/>
        <end position="227"/>
    </location>
</feature>
<feature type="region of interest" description="Disordered" evidence="1">
    <location>
        <begin position="1"/>
        <end position="28"/>
    </location>
</feature>
<proteinExistence type="predicted"/>
<accession>A0AAN6MSK0</accession>
<dbReference type="AlphaFoldDB" id="A0AAN6MSK0"/>
<sequence length="352" mass="37164">MPCRPQPAPPPSSSSDGVSFQAPTTLSDSPDIARAEFSNSFSTAEFTGTGTLLTSHCATAQYTLIDYGATATYAAFIGCIDSQPDCCPFTPVSGQDDTLSITPAPGIPVNPPRVYPRPKDAAEAIVNSCPKDFYSTSGSCCPSSYTPWTAPLGGVTPCYSTLPPETTTAAAAKVVQARETKPTVTVSGTVFALQYAVLTDGQKLSAGVMAGIVIGVAVVIGCMLWAAKLVRRKARKSRESKEELQGDDQAPPENPPVPRSPSLPPSVPPSVLLPPPPPADDAPPPAPPPASVPVRQPTVRRRRGDRPRRPRPEPIPEEPEPSPVFSPPQQPPRTTRGLYRNPTRYIPPSTPA</sequence>
<protein>
    <submittedName>
        <fullName evidence="3">Uncharacterized protein</fullName>
    </submittedName>
</protein>
<feature type="region of interest" description="Disordered" evidence="1">
    <location>
        <begin position="237"/>
        <end position="352"/>
    </location>
</feature>
<evidence type="ECO:0000256" key="2">
    <source>
        <dbReference type="SAM" id="Phobius"/>
    </source>
</evidence>
<keyword evidence="4" id="KW-1185">Reference proteome</keyword>
<name>A0AAN6MSK0_9PEZI</name>
<evidence type="ECO:0000313" key="4">
    <source>
        <dbReference type="Proteomes" id="UP001303889"/>
    </source>
</evidence>
<feature type="non-terminal residue" evidence="3">
    <location>
        <position position="352"/>
    </location>
</feature>
<feature type="compositionally biased region" description="Basic residues" evidence="1">
    <location>
        <begin position="298"/>
        <end position="309"/>
    </location>
</feature>
<organism evidence="3 4">
    <name type="scientific">Staphylotrichum tortipilum</name>
    <dbReference type="NCBI Taxonomy" id="2831512"/>
    <lineage>
        <taxon>Eukaryota</taxon>
        <taxon>Fungi</taxon>
        <taxon>Dikarya</taxon>
        <taxon>Ascomycota</taxon>
        <taxon>Pezizomycotina</taxon>
        <taxon>Sordariomycetes</taxon>
        <taxon>Sordariomycetidae</taxon>
        <taxon>Sordariales</taxon>
        <taxon>Chaetomiaceae</taxon>
        <taxon>Staphylotrichum</taxon>
    </lineage>
</organism>
<feature type="compositionally biased region" description="Pro residues" evidence="1">
    <location>
        <begin position="321"/>
        <end position="331"/>
    </location>
</feature>
<keyword evidence="2" id="KW-1133">Transmembrane helix</keyword>
<evidence type="ECO:0000313" key="3">
    <source>
        <dbReference type="EMBL" id="KAK3904962.1"/>
    </source>
</evidence>
<dbReference type="EMBL" id="MU855377">
    <property type="protein sequence ID" value="KAK3904962.1"/>
    <property type="molecule type" value="Genomic_DNA"/>
</dbReference>
<feature type="compositionally biased region" description="Pro residues" evidence="1">
    <location>
        <begin position="1"/>
        <end position="12"/>
    </location>
</feature>
<gene>
    <name evidence="3" type="ORF">C8A05DRAFT_31267</name>
</gene>
<reference evidence="3" key="2">
    <citation type="submission" date="2023-05" db="EMBL/GenBank/DDBJ databases">
        <authorList>
            <consortium name="Lawrence Berkeley National Laboratory"/>
            <person name="Steindorff A."/>
            <person name="Hensen N."/>
            <person name="Bonometti L."/>
            <person name="Westerberg I."/>
            <person name="Brannstrom I.O."/>
            <person name="Guillou S."/>
            <person name="Cros-Aarteil S."/>
            <person name="Calhoun S."/>
            <person name="Haridas S."/>
            <person name="Kuo A."/>
            <person name="Mondo S."/>
            <person name="Pangilinan J."/>
            <person name="Riley R."/>
            <person name="Labutti K."/>
            <person name="Andreopoulos B."/>
            <person name="Lipzen A."/>
            <person name="Chen C."/>
            <person name="Yanf M."/>
            <person name="Daum C."/>
            <person name="Ng V."/>
            <person name="Clum A."/>
            <person name="Ohm R."/>
            <person name="Martin F."/>
            <person name="Silar P."/>
            <person name="Natvig D."/>
            <person name="Lalanne C."/>
            <person name="Gautier V."/>
            <person name="Ament-Velasquez S.L."/>
            <person name="Kruys A."/>
            <person name="Hutchinson M.I."/>
            <person name="Powell A.J."/>
            <person name="Barry K."/>
            <person name="Miller A.N."/>
            <person name="Grigoriev I.V."/>
            <person name="Debuchy R."/>
            <person name="Gladieux P."/>
            <person name="Thoren M.H."/>
            <person name="Johannesson H."/>
        </authorList>
    </citation>
    <scope>NUCLEOTIDE SEQUENCE</scope>
    <source>
        <strain evidence="3">CBS 103.79</strain>
    </source>
</reference>
<feature type="compositionally biased region" description="Pro residues" evidence="1">
    <location>
        <begin position="252"/>
        <end position="291"/>
    </location>
</feature>
<dbReference type="Proteomes" id="UP001303889">
    <property type="component" value="Unassembled WGS sequence"/>
</dbReference>
<keyword evidence="2" id="KW-0812">Transmembrane</keyword>
<reference evidence="3" key="1">
    <citation type="journal article" date="2023" name="Mol. Phylogenet. Evol.">
        <title>Genome-scale phylogeny and comparative genomics of the fungal order Sordariales.</title>
        <authorList>
            <person name="Hensen N."/>
            <person name="Bonometti L."/>
            <person name="Westerberg I."/>
            <person name="Brannstrom I.O."/>
            <person name="Guillou S."/>
            <person name="Cros-Aarteil S."/>
            <person name="Calhoun S."/>
            <person name="Haridas S."/>
            <person name="Kuo A."/>
            <person name="Mondo S."/>
            <person name="Pangilinan J."/>
            <person name="Riley R."/>
            <person name="LaButti K."/>
            <person name="Andreopoulos B."/>
            <person name="Lipzen A."/>
            <person name="Chen C."/>
            <person name="Yan M."/>
            <person name="Daum C."/>
            <person name="Ng V."/>
            <person name="Clum A."/>
            <person name="Steindorff A."/>
            <person name="Ohm R.A."/>
            <person name="Martin F."/>
            <person name="Silar P."/>
            <person name="Natvig D.O."/>
            <person name="Lalanne C."/>
            <person name="Gautier V."/>
            <person name="Ament-Velasquez S.L."/>
            <person name="Kruys A."/>
            <person name="Hutchinson M.I."/>
            <person name="Powell A.J."/>
            <person name="Barry K."/>
            <person name="Miller A.N."/>
            <person name="Grigoriev I.V."/>
            <person name="Debuchy R."/>
            <person name="Gladieux P."/>
            <person name="Hiltunen Thoren M."/>
            <person name="Johannesson H."/>
        </authorList>
    </citation>
    <scope>NUCLEOTIDE SEQUENCE</scope>
    <source>
        <strain evidence="3">CBS 103.79</strain>
    </source>
</reference>